<dbReference type="AlphaFoldDB" id="A0A836KBH3"/>
<dbReference type="KEGG" id="lenr:94168440"/>
<protein>
    <recommendedName>
        <fullName evidence="6">Membrane-associated protein</fullName>
    </recommendedName>
</protein>
<keyword evidence="3" id="KW-0732">Signal</keyword>
<reference evidence="4 5" key="1">
    <citation type="submission" date="2021-02" db="EMBL/GenBank/DDBJ databases">
        <title>Leishmania (Mundinia) enrietti genome sequencing and assembly.</title>
        <authorList>
            <person name="Almutairi H."/>
            <person name="Gatherer D."/>
        </authorList>
    </citation>
    <scope>NUCLEOTIDE SEQUENCE [LARGE SCALE GENOMIC DNA]</scope>
    <source>
        <strain evidence="4">CUR178</strain>
    </source>
</reference>
<keyword evidence="2" id="KW-0472">Membrane</keyword>
<evidence type="ECO:0000313" key="5">
    <source>
        <dbReference type="Proteomes" id="UP000674179"/>
    </source>
</evidence>
<feature type="compositionally biased region" description="Low complexity" evidence="1">
    <location>
        <begin position="277"/>
        <end position="291"/>
    </location>
</feature>
<dbReference type="Proteomes" id="UP000674179">
    <property type="component" value="Chromosome 35"/>
</dbReference>
<name>A0A836KBH3_LEIEN</name>
<comment type="caution">
    <text evidence="4">The sequence shown here is derived from an EMBL/GenBank/DDBJ whole genome shotgun (WGS) entry which is preliminary data.</text>
</comment>
<keyword evidence="2" id="KW-0812">Transmembrane</keyword>
<dbReference type="EMBL" id="JAFHKP010000035">
    <property type="protein sequence ID" value="KAG5467511.1"/>
    <property type="molecule type" value="Genomic_DNA"/>
</dbReference>
<gene>
    <name evidence="4" type="ORF">CUR178_01155</name>
</gene>
<evidence type="ECO:0000313" key="4">
    <source>
        <dbReference type="EMBL" id="KAG5467511.1"/>
    </source>
</evidence>
<accession>A0A836KBH3</accession>
<keyword evidence="5" id="KW-1185">Reference proteome</keyword>
<sequence>MARACRSAAMARHVAAAALLALLSVSVAVSAVSLLPLRGWHTMDVELVCRTAANRDPTVFSNSTLSAFSFSVNASVSRVVGSPVFPLIVERMLDDDFVRTYYINATDKYTVSDSRGCVHTKGSFAKADEVLVAMLIADVVGLPLRGPFNSTVNRGMKSLQYSRSQFFEVPSAFGGLGTGTTYSTTVLTSVPGWTVNLVPVNKTVLSAEATAMVDARVNNCLFTIFFLGTNVSDLVMPLGLPSPCNGTSSSSIRSLVAKPVSAARSSLQGAAGVADGSTSSPTASSESSSSVESLSSASASSSSGASSSSSAWVDDNNPTMPDFPDEFTADFFVISPSHMRVFEVREAFSAVAGISYTTLLLLVSDVAGRSSLYEWFVDAYNQMAYFHTKYGVQHGDEAHDKALREYFFPDKDTCQRVLIGYDLMAKSVSALLLYSPSVPPTFIGNQTVRNVPCGVWAAEVNGFRVTWYWETSRQVNTTPFQTPESVRSGASAYSKLMRMTVEGQGGAPPLFPHHPFFPQGYAFPMADRSMACGVLGPGEGNMGCNDNEDDDFLYIYDVASFVPYVRSEDYTIPKACNSTMISGSIPSVLCRYNGVTSGVVAALLVVIALLFALVSGCCVWCHFSRMVRYQQDELARLTWEIHLAESGNGTDGQDTAIVSAAGYGADVKNSSS</sequence>
<evidence type="ECO:0008006" key="6">
    <source>
        <dbReference type="Google" id="ProtNLM"/>
    </source>
</evidence>
<feature type="chain" id="PRO_5032771815" description="Membrane-associated protein" evidence="3">
    <location>
        <begin position="32"/>
        <end position="672"/>
    </location>
</feature>
<dbReference type="RefSeq" id="XP_067689033.1">
    <property type="nucleotide sequence ID" value="XM_067832930.1"/>
</dbReference>
<organism evidence="4 5">
    <name type="scientific">Leishmania enriettii</name>
    <dbReference type="NCBI Taxonomy" id="5663"/>
    <lineage>
        <taxon>Eukaryota</taxon>
        <taxon>Discoba</taxon>
        <taxon>Euglenozoa</taxon>
        <taxon>Kinetoplastea</taxon>
        <taxon>Metakinetoplastina</taxon>
        <taxon>Trypanosomatida</taxon>
        <taxon>Trypanosomatidae</taxon>
        <taxon>Leishmaniinae</taxon>
        <taxon>Leishmania</taxon>
    </lineage>
</organism>
<feature type="region of interest" description="Disordered" evidence="1">
    <location>
        <begin position="271"/>
        <end position="291"/>
    </location>
</feature>
<dbReference type="GeneID" id="94168440"/>
<proteinExistence type="predicted"/>
<evidence type="ECO:0000256" key="1">
    <source>
        <dbReference type="SAM" id="MobiDB-lite"/>
    </source>
</evidence>
<evidence type="ECO:0000256" key="3">
    <source>
        <dbReference type="SAM" id="SignalP"/>
    </source>
</evidence>
<dbReference type="OrthoDB" id="264546at2759"/>
<feature type="signal peptide" evidence="3">
    <location>
        <begin position="1"/>
        <end position="31"/>
    </location>
</feature>
<feature type="transmembrane region" description="Helical" evidence="2">
    <location>
        <begin position="599"/>
        <end position="621"/>
    </location>
</feature>
<evidence type="ECO:0000256" key="2">
    <source>
        <dbReference type="SAM" id="Phobius"/>
    </source>
</evidence>
<keyword evidence="2" id="KW-1133">Transmembrane helix</keyword>